<sequence>MYKKLCFIDAELIRLNDFDLLAKELIKNDFDIFTVIGSDNILIESQYVKVFVGKKDQNFIENICLNLNKTIDKCIFIYPENHKFLMNIPRHHLFEIKENDKDCFFQSIGSIRKYFYILRVLRKILIISILILDLLFFLNQYYSISVILLVLNFFLFYLLISPLSIITLSYFLQILFEVILQMF</sequence>
<dbReference type="STRING" id="428127.EUBDOL_02313"/>
<evidence type="ECO:0000313" key="2">
    <source>
        <dbReference type="EMBL" id="EDP10298.1"/>
    </source>
</evidence>
<comment type="caution">
    <text evidence="2">The sequence shown here is derived from an EMBL/GenBank/DDBJ whole genome shotgun (WGS) entry which is preliminary data.</text>
</comment>
<dbReference type="GeneID" id="92794340"/>
<dbReference type="RefSeq" id="WP_004800943.1">
    <property type="nucleotide sequence ID" value="NZ_DS483478.1"/>
</dbReference>
<accession>A8RFQ0</accession>
<gene>
    <name evidence="2" type="ORF">EUBDOL_02313</name>
</gene>
<proteinExistence type="predicted"/>
<keyword evidence="1" id="KW-0472">Membrane</keyword>
<reference evidence="2 3" key="2">
    <citation type="submission" date="2007-09" db="EMBL/GenBank/DDBJ databases">
        <authorList>
            <person name="Fulton L."/>
            <person name="Clifton S."/>
            <person name="Fulton B."/>
            <person name="Xu J."/>
            <person name="Minx P."/>
            <person name="Pepin K.H."/>
            <person name="Johnson M."/>
            <person name="Thiruvilangam P."/>
            <person name="Bhonagiri V."/>
            <person name="Nash W.E."/>
            <person name="Mardis E.R."/>
            <person name="Wilson R.K."/>
        </authorList>
    </citation>
    <scope>NUCLEOTIDE SEQUENCE [LARGE SCALE GENOMIC DNA]</scope>
    <source>
        <strain evidence="2 3">DSM 3991</strain>
    </source>
</reference>
<dbReference type="Proteomes" id="UP000004090">
    <property type="component" value="Unassembled WGS sequence"/>
</dbReference>
<feature type="transmembrane region" description="Helical" evidence="1">
    <location>
        <begin position="120"/>
        <end position="138"/>
    </location>
</feature>
<reference evidence="2 3" key="1">
    <citation type="submission" date="2007-09" db="EMBL/GenBank/DDBJ databases">
        <title>Draft genome sequence of Eubacterium dolichum (DSM 3991).</title>
        <authorList>
            <person name="Sudarsanam P."/>
            <person name="Ley R."/>
            <person name="Guruge J."/>
            <person name="Turnbaugh P.J."/>
            <person name="Mahowald M."/>
            <person name="Liep D."/>
            <person name="Gordon J."/>
        </authorList>
    </citation>
    <scope>NUCLEOTIDE SEQUENCE [LARGE SCALE GENOMIC DNA]</scope>
    <source>
        <strain evidence="2 3">DSM 3991</strain>
    </source>
</reference>
<keyword evidence="1" id="KW-1133">Transmembrane helix</keyword>
<keyword evidence="1" id="KW-0812">Transmembrane</keyword>
<protein>
    <submittedName>
        <fullName evidence="2">Uncharacterized protein</fullName>
    </submittedName>
</protein>
<dbReference type="EMBL" id="ABAW02000025">
    <property type="protein sequence ID" value="EDP10298.1"/>
    <property type="molecule type" value="Genomic_DNA"/>
</dbReference>
<name>A8RFQ0_9FIRM</name>
<evidence type="ECO:0000256" key="1">
    <source>
        <dbReference type="SAM" id="Phobius"/>
    </source>
</evidence>
<dbReference type="AlphaFoldDB" id="A8RFQ0"/>
<dbReference type="HOGENOM" id="CLU_1473068_0_0_9"/>
<feature type="transmembrane region" description="Helical" evidence="1">
    <location>
        <begin position="144"/>
        <end position="172"/>
    </location>
</feature>
<evidence type="ECO:0000313" key="3">
    <source>
        <dbReference type="Proteomes" id="UP000004090"/>
    </source>
</evidence>
<organism evidence="2 3">
    <name type="scientific">Amedibacillus dolichus DSM 3991</name>
    <dbReference type="NCBI Taxonomy" id="428127"/>
    <lineage>
        <taxon>Bacteria</taxon>
        <taxon>Bacillati</taxon>
        <taxon>Bacillota</taxon>
        <taxon>Erysipelotrichia</taxon>
        <taxon>Erysipelotrichales</taxon>
        <taxon>Erysipelotrichaceae</taxon>
        <taxon>Amedibacillus</taxon>
    </lineage>
</organism>